<dbReference type="Proteomes" id="UP000239706">
    <property type="component" value="Unassembled WGS sequence"/>
</dbReference>
<reference evidence="1 2" key="1">
    <citation type="submission" date="2018-03" db="EMBL/GenBank/DDBJ databases">
        <title>Genome sequence of Clostridium liquoris DSM 100320.</title>
        <authorList>
            <person name="Poehlein A."/>
            <person name="Daniel R."/>
        </authorList>
    </citation>
    <scope>NUCLEOTIDE SEQUENCE [LARGE SCALE GENOMIC DNA]</scope>
    <source>
        <strain evidence="1 2">DSM 100320</strain>
    </source>
</reference>
<dbReference type="AlphaFoldDB" id="A0A2T0B3N6"/>
<gene>
    <name evidence="1" type="ORF">CLLI_15930</name>
</gene>
<protein>
    <submittedName>
        <fullName evidence="1">Uncharacterized protein</fullName>
    </submittedName>
</protein>
<sequence length="85" mass="10190">MAIVDLSYPRRFIQATVREGDFYSLFPKILTSNIIITNLRISNHCDNNIINMNFFYYNFLAAFDIMRSVNYYKLNTIKNHLTWKK</sequence>
<comment type="caution">
    <text evidence="1">The sequence shown here is derived from an EMBL/GenBank/DDBJ whole genome shotgun (WGS) entry which is preliminary data.</text>
</comment>
<evidence type="ECO:0000313" key="1">
    <source>
        <dbReference type="EMBL" id="PRR78509.1"/>
    </source>
</evidence>
<keyword evidence="2" id="KW-1185">Reference proteome</keyword>
<dbReference type="EMBL" id="PVXO01000044">
    <property type="protein sequence ID" value="PRR78509.1"/>
    <property type="molecule type" value="Genomic_DNA"/>
</dbReference>
<evidence type="ECO:0000313" key="2">
    <source>
        <dbReference type="Proteomes" id="UP000239706"/>
    </source>
</evidence>
<name>A0A2T0B3N6_9CLOT</name>
<accession>A0A2T0B3N6</accession>
<proteinExistence type="predicted"/>
<organism evidence="1 2">
    <name type="scientific">Clostridium liquoris</name>
    <dbReference type="NCBI Taxonomy" id="1289519"/>
    <lineage>
        <taxon>Bacteria</taxon>
        <taxon>Bacillati</taxon>
        <taxon>Bacillota</taxon>
        <taxon>Clostridia</taxon>
        <taxon>Eubacteriales</taxon>
        <taxon>Clostridiaceae</taxon>
        <taxon>Clostridium</taxon>
    </lineage>
</organism>